<dbReference type="PANTHER" id="PTHR42920">
    <property type="entry name" value="OS03G0707200 PROTEIN-RELATED"/>
    <property type="match status" value="1"/>
</dbReference>
<feature type="transmembrane region" description="Helical" evidence="6">
    <location>
        <begin position="196"/>
        <end position="216"/>
    </location>
</feature>
<evidence type="ECO:0000313" key="8">
    <source>
        <dbReference type="EMBL" id="MFC5418431.1"/>
    </source>
</evidence>
<feature type="transmembrane region" description="Helical" evidence="6">
    <location>
        <begin position="83"/>
        <end position="104"/>
    </location>
</feature>
<evidence type="ECO:0000256" key="1">
    <source>
        <dbReference type="ARBA" id="ARBA00004651"/>
    </source>
</evidence>
<feature type="transmembrane region" description="Helical" evidence="6">
    <location>
        <begin position="314"/>
        <end position="332"/>
    </location>
</feature>
<keyword evidence="5 6" id="KW-0472">Membrane</keyword>
<dbReference type="EMBL" id="JBHSLW010000005">
    <property type="protein sequence ID" value="MFC5418431.1"/>
    <property type="molecule type" value="Genomic_DNA"/>
</dbReference>
<feature type="transmembrane region" description="Helical" evidence="6">
    <location>
        <begin position="253"/>
        <end position="276"/>
    </location>
</feature>
<organism evidence="8 9">
    <name type="scientific">Bosea eneae</name>
    <dbReference type="NCBI Taxonomy" id="151454"/>
    <lineage>
        <taxon>Bacteria</taxon>
        <taxon>Pseudomonadati</taxon>
        <taxon>Pseudomonadota</taxon>
        <taxon>Alphaproteobacteria</taxon>
        <taxon>Hyphomicrobiales</taxon>
        <taxon>Boseaceae</taxon>
        <taxon>Bosea</taxon>
    </lineage>
</organism>
<gene>
    <name evidence="8" type="ORF">ACFPOB_02520</name>
</gene>
<evidence type="ECO:0000256" key="4">
    <source>
        <dbReference type="ARBA" id="ARBA00022989"/>
    </source>
</evidence>
<dbReference type="PANTHER" id="PTHR42920:SF5">
    <property type="entry name" value="EAMA DOMAIN-CONTAINING PROTEIN"/>
    <property type="match status" value="1"/>
</dbReference>
<feature type="transmembrane region" description="Helical" evidence="6">
    <location>
        <begin position="143"/>
        <end position="163"/>
    </location>
</feature>
<dbReference type="InterPro" id="IPR037185">
    <property type="entry name" value="EmrE-like"/>
</dbReference>
<comment type="subcellular location">
    <subcellularLocation>
        <location evidence="1">Cell membrane</location>
        <topology evidence="1">Multi-pass membrane protein</topology>
    </subcellularLocation>
</comment>
<evidence type="ECO:0000256" key="3">
    <source>
        <dbReference type="ARBA" id="ARBA00022692"/>
    </source>
</evidence>
<dbReference type="SUPFAM" id="SSF103481">
    <property type="entry name" value="Multidrug resistance efflux transporter EmrE"/>
    <property type="match status" value="2"/>
</dbReference>
<comment type="caution">
    <text evidence="8">The sequence shown here is derived from an EMBL/GenBank/DDBJ whole genome shotgun (WGS) entry which is preliminary data.</text>
</comment>
<reference evidence="9" key="1">
    <citation type="journal article" date="2019" name="Int. J. Syst. Evol. Microbiol.">
        <title>The Global Catalogue of Microorganisms (GCM) 10K type strain sequencing project: providing services to taxonomists for standard genome sequencing and annotation.</title>
        <authorList>
            <consortium name="The Broad Institute Genomics Platform"/>
            <consortium name="The Broad Institute Genome Sequencing Center for Infectious Disease"/>
            <person name="Wu L."/>
            <person name="Ma J."/>
        </authorList>
    </citation>
    <scope>NUCLEOTIDE SEQUENCE [LARGE SCALE GENOMIC DNA]</scope>
    <source>
        <strain evidence="9">NCAIM B.01391</strain>
    </source>
</reference>
<keyword evidence="9" id="KW-1185">Reference proteome</keyword>
<feature type="domain" description="EamA" evidence="7">
    <location>
        <begin position="198"/>
        <end position="331"/>
    </location>
</feature>
<dbReference type="InterPro" id="IPR000620">
    <property type="entry name" value="EamA_dom"/>
</dbReference>
<name>A0ABW0IMW1_9HYPH</name>
<feature type="transmembrane region" description="Helical" evidence="6">
    <location>
        <begin position="50"/>
        <end position="68"/>
    </location>
</feature>
<evidence type="ECO:0000256" key="5">
    <source>
        <dbReference type="ARBA" id="ARBA00023136"/>
    </source>
</evidence>
<feature type="transmembrane region" description="Helical" evidence="6">
    <location>
        <begin position="170"/>
        <end position="190"/>
    </location>
</feature>
<feature type="transmembrane region" description="Helical" evidence="6">
    <location>
        <begin position="116"/>
        <end position="137"/>
    </location>
</feature>
<keyword evidence="3 6" id="KW-0812">Transmembrane</keyword>
<keyword evidence="2" id="KW-1003">Cell membrane</keyword>
<protein>
    <submittedName>
        <fullName evidence="8">DMT family transporter</fullName>
    </submittedName>
</protein>
<evidence type="ECO:0000313" key="9">
    <source>
        <dbReference type="Proteomes" id="UP001596053"/>
    </source>
</evidence>
<proteinExistence type="predicted"/>
<dbReference type="RefSeq" id="WP_377795652.1">
    <property type="nucleotide sequence ID" value="NZ_JBHSLW010000005.1"/>
</dbReference>
<dbReference type="InterPro" id="IPR051258">
    <property type="entry name" value="Diverse_Substrate_Transporter"/>
</dbReference>
<dbReference type="Proteomes" id="UP001596053">
    <property type="component" value="Unassembled WGS sequence"/>
</dbReference>
<dbReference type="Pfam" id="PF00892">
    <property type="entry name" value="EamA"/>
    <property type="match status" value="2"/>
</dbReference>
<feature type="transmembrane region" description="Helical" evidence="6">
    <location>
        <begin position="288"/>
        <end position="308"/>
    </location>
</feature>
<evidence type="ECO:0000256" key="2">
    <source>
        <dbReference type="ARBA" id="ARBA00022475"/>
    </source>
</evidence>
<accession>A0ABW0IMW1</accession>
<sequence length="338" mass="36041">MKLPRPRQAQASHVVTHLWAAQQSRYPVQRMDQQIVSHETARRQASLRRLAFAGMTFAMLIFGANFVVSRHAVLNGLSSHDMLALRFVTAGLLLLPSFMMAGGLRDCAGLGWKRGLVLAAMSGFPMSFLLMTGLTFAPAAHGAVIGPGTVTVIGIVGSVVLFGALLTRQLVLGVIAVLVGLACLGIAGTTHSNPSIVFGDLCFLGVGLVWGGYPLLIQLWRVNALKATAVVSVLSMAYLPIYFAFYFRGFDVAPWWVLLLHAINQGVLNVIVGLWIWSWSTPVLGPSVAGRFPPMIPVAGTLLAIPVLGEIPSGLQVGGIALIIAGLFIASWRRAAAR</sequence>
<evidence type="ECO:0000259" key="7">
    <source>
        <dbReference type="Pfam" id="PF00892"/>
    </source>
</evidence>
<evidence type="ECO:0000256" key="6">
    <source>
        <dbReference type="SAM" id="Phobius"/>
    </source>
</evidence>
<feature type="domain" description="EamA" evidence="7">
    <location>
        <begin position="56"/>
        <end position="184"/>
    </location>
</feature>
<feature type="transmembrane region" description="Helical" evidence="6">
    <location>
        <begin position="228"/>
        <end position="247"/>
    </location>
</feature>
<keyword evidence="4 6" id="KW-1133">Transmembrane helix</keyword>